<protein>
    <submittedName>
        <fullName evidence="2">Uncharacterized protein</fullName>
    </submittedName>
</protein>
<sequence length="86" mass="9475">MLMSTKKAIQHKICLELNQLCRMGSNFTHPACSRPTLKKSSLLAFPRGDAANTLLNFSTLEKADPGTVLALSTNYGSFEEITNEEK</sequence>
<evidence type="ECO:0000313" key="2">
    <source>
        <dbReference type="WBParaSite" id="nRc.2.0.1.t08858-RA"/>
    </source>
</evidence>
<keyword evidence="1" id="KW-1185">Reference proteome</keyword>
<dbReference type="AlphaFoldDB" id="A0A915I401"/>
<evidence type="ECO:0000313" key="1">
    <source>
        <dbReference type="Proteomes" id="UP000887565"/>
    </source>
</evidence>
<organism evidence="1 2">
    <name type="scientific">Romanomermis culicivorax</name>
    <name type="common">Nematode worm</name>
    <dbReference type="NCBI Taxonomy" id="13658"/>
    <lineage>
        <taxon>Eukaryota</taxon>
        <taxon>Metazoa</taxon>
        <taxon>Ecdysozoa</taxon>
        <taxon>Nematoda</taxon>
        <taxon>Enoplea</taxon>
        <taxon>Dorylaimia</taxon>
        <taxon>Mermithida</taxon>
        <taxon>Mermithoidea</taxon>
        <taxon>Mermithidae</taxon>
        <taxon>Romanomermis</taxon>
    </lineage>
</organism>
<proteinExistence type="predicted"/>
<dbReference type="Proteomes" id="UP000887565">
    <property type="component" value="Unplaced"/>
</dbReference>
<reference evidence="2" key="1">
    <citation type="submission" date="2022-11" db="UniProtKB">
        <authorList>
            <consortium name="WormBaseParasite"/>
        </authorList>
    </citation>
    <scope>IDENTIFICATION</scope>
</reference>
<dbReference type="WBParaSite" id="nRc.2.0.1.t08858-RA">
    <property type="protein sequence ID" value="nRc.2.0.1.t08858-RA"/>
    <property type="gene ID" value="nRc.2.0.1.g08858"/>
</dbReference>
<accession>A0A915I401</accession>
<name>A0A915I401_ROMCU</name>